<dbReference type="Proteomes" id="UP000824469">
    <property type="component" value="Unassembled WGS sequence"/>
</dbReference>
<evidence type="ECO:0000256" key="1">
    <source>
        <dbReference type="SAM" id="MobiDB-lite"/>
    </source>
</evidence>
<organism evidence="2 3">
    <name type="scientific">Taxus chinensis</name>
    <name type="common">Chinese yew</name>
    <name type="synonym">Taxus wallichiana var. chinensis</name>
    <dbReference type="NCBI Taxonomy" id="29808"/>
    <lineage>
        <taxon>Eukaryota</taxon>
        <taxon>Viridiplantae</taxon>
        <taxon>Streptophyta</taxon>
        <taxon>Embryophyta</taxon>
        <taxon>Tracheophyta</taxon>
        <taxon>Spermatophyta</taxon>
        <taxon>Pinopsida</taxon>
        <taxon>Pinidae</taxon>
        <taxon>Conifers II</taxon>
        <taxon>Cupressales</taxon>
        <taxon>Taxaceae</taxon>
        <taxon>Taxus</taxon>
    </lineage>
</organism>
<reference evidence="2 3" key="1">
    <citation type="journal article" date="2021" name="Nat. Plants">
        <title>The Taxus genome provides insights into paclitaxel biosynthesis.</title>
        <authorList>
            <person name="Xiong X."/>
            <person name="Gou J."/>
            <person name="Liao Q."/>
            <person name="Li Y."/>
            <person name="Zhou Q."/>
            <person name="Bi G."/>
            <person name="Li C."/>
            <person name="Du R."/>
            <person name="Wang X."/>
            <person name="Sun T."/>
            <person name="Guo L."/>
            <person name="Liang H."/>
            <person name="Lu P."/>
            <person name="Wu Y."/>
            <person name="Zhang Z."/>
            <person name="Ro D.K."/>
            <person name="Shang Y."/>
            <person name="Huang S."/>
            <person name="Yan J."/>
        </authorList>
    </citation>
    <scope>NUCLEOTIDE SEQUENCE [LARGE SCALE GENOMIC DNA]</scope>
    <source>
        <strain evidence="2">Ta-2019</strain>
    </source>
</reference>
<proteinExistence type="predicted"/>
<feature type="region of interest" description="Disordered" evidence="1">
    <location>
        <begin position="1"/>
        <end position="46"/>
    </location>
</feature>
<keyword evidence="3" id="KW-1185">Reference proteome</keyword>
<name>A0AA38LRG5_TAXCH</name>
<sequence length="69" mass="7634">MSQGSLKQSGTRGPKVHEPAGSAEMRTFVPEQLGQKGTNRPNRANLSQTVRKQMGHMGCEYVNRPVRPK</sequence>
<comment type="caution">
    <text evidence="2">The sequence shown here is derived from an EMBL/GenBank/DDBJ whole genome shotgun (WGS) entry which is preliminary data.</text>
</comment>
<feature type="compositionally biased region" description="Polar residues" evidence="1">
    <location>
        <begin position="35"/>
        <end position="46"/>
    </location>
</feature>
<feature type="compositionally biased region" description="Polar residues" evidence="1">
    <location>
        <begin position="1"/>
        <end position="11"/>
    </location>
</feature>
<dbReference type="EMBL" id="JAHRHJ020000001">
    <property type="protein sequence ID" value="KAH9332105.1"/>
    <property type="molecule type" value="Genomic_DNA"/>
</dbReference>
<evidence type="ECO:0000313" key="2">
    <source>
        <dbReference type="EMBL" id="KAH9332105.1"/>
    </source>
</evidence>
<dbReference type="AlphaFoldDB" id="A0AA38LRG5"/>
<evidence type="ECO:0000313" key="3">
    <source>
        <dbReference type="Proteomes" id="UP000824469"/>
    </source>
</evidence>
<accession>A0AA38LRG5</accession>
<protein>
    <submittedName>
        <fullName evidence="2">Uncharacterized protein</fullName>
    </submittedName>
</protein>
<gene>
    <name evidence="2" type="ORF">KI387_043686</name>
</gene>